<dbReference type="PANTHER" id="PTHR38436:SF1">
    <property type="entry name" value="ESTER CYCLASE"/>
    <property type="match status" value="1"/>
</dbReference>
<sequence>MEADALKTVVRRFNKEVIEDGCRASFQELMDDSFVNRSAPAGAPSGPESLWNTFENVLRPALSGLKVEIHDQLCEGDKVTTRKSITGTHTGSLMGIAATGKPVSIDVIDIVRVHAGRYVEHWGINTLPAVLAQLRAG</sequence>
<accession>A0A4P6UIH5</accession>
<dbReference type="GO" id="GO:0030638">
    <property type="term" value="P:polyketide metabolic process"/>
    <property type="evidence" value="ECO:0007669"/>
    <property type="project" value="InterPro"/>
</dbReference>
<name>A0A4P6UIH5_9BURK</name>
<dbReference type="Gene3D" id="3.10.450.50">
    <property type="match status" value="1"/>
</dbReference>
<dbReference type="Pfam" id="PF07366">
    <property type="entry name" value="SnoaL"/>
    <property type="match status" value="1"/>
</dbReference>
<dbReference type="SUPFAM" id="SSF54427">
    <property type="entry name" value="NTF2-like"/>
    <property type="match status" value="1"/>
</dbReference>
<evidence type="ECO:0000313" key="1">
    <source>
        <dbReference type="EMBL" id="QBK03870.1"/>
    </source>
</evidence>
<dbReference type="PANTHER" id="PTHR38436">
    <property type="entry name" value="POLYKETIDE CYCLASE SNOAL-LIKE DOMAIN"/>
    <property type="match status" value="1"/>
</dbReference>
<reference evidence="1 2" key="1">
    <citation type="submission" date="2018-07" db="EMBL/GenBank/DDBJ databases">
        <title>Exploring interactions and the metabolic potential of the ultra-small soil bacteria Hylemonella gracilis.</title>
        <authorList>
            <person name="Tyc O."/>
            <person name="Kulkarni P."/>
            <person name="Gawehns F."/>
            <person name="Hundscheid M."/>
            <person name="Zweers H."/>
            <person name="Garbeva P."/>
        </authorList>
    </citation>
    <scope>NUCLEOTIDE SEQUENCE [LARGE SCALE GENOMIC DNA]</scope>
    <source>
        <strain evidence="1 2">NS1</strain>
    </source>
</reference>
<proteinExistence type="predicted"/>
<protein>
    <submittedName>
        <fullName evidence="1">Ester cyclase</fullName>
    </submittedName>
</protein>
<dbReference type="EMBL" id="CP031395">
    <property type="protein sequence ID" value="QBK03870.1"/>
    <property type="molecule type" value="Genomic_DNA"/>
</dbReference>
<dbReference type="InterPro" id="IPR009959">
    <property type="entry name" value="Cyclase_SnoaL-like"/>
</dbReference>
<dbReference type="AlphaFoldDB" id="A0A4P6UIH5"/>
<organism evidence="1 2">
    <name type="scientific">Hylemonella gracilis</name>
    <dbReference type="NCBI Taxonomy" id="80880"/>
    <lineage>
        <taxon>Bacteria</taxon>
        <taxon>Pseudomonadati</taxon>
        <taxon>Pseudomonadota</taxon>
        <taxon>Betaproteobacteria</taxon>
        <taxon>Burkholderiales</taxon>
        <taxon>Comamonadaceae</taxon>
        <taxon>Hylemonella</taxon>
    </lineage>
</organism>
<dbReference type="Proteomes" id="UP000292939">
    <property type="component" value="Chromosome"/>
</dbReference>
<dbReference type="OrthoDB" id="9182871at2"/>
<dbReference type="KEGG" id="hgr:DW355_02935"/>
<evidence type="ECO:0000313" key="2">
    <source>
        <dbReference type="Proteomes" id="UP000292939"/>
    </source>
</evidence>
<gene>
    <name evidence="1" type="ORF">DW355_02935</name>
</gene>
<dbReference type="InterPro" id="IPR032710">
    <property type="entry name" value="NTF2-like_dom_sf"/>
</dbReference>